<protein>
    <submittedName>
        <fullName evidence="1">Uncharacterized protein</fullName>
    </submittedName>
</protein>
<proteinExistence type="predicted"/>
<evidence type="ECO:0000313" key="1">
    <source>
        <dbReference type="EMBL" id="GID56725.1"/>
    </source>
</evidence>
<dbReference type="EMBL" id="BOMG01000062">
    <property type="protein sequence ID" value="GID56725.1"/>
    <property type="molecule type" value="Genomic_DNA"/>
</dbReference>
<name>A0ABQ3XDZ3_9ACTN</name>
<reference evidence="1 2" key="1">
    <citation type="submission" date="2021-01" db="EMBL/GenBank/DDBJ databases">
        <title>Whole genome shotgun sequence of Actinoplanes couchii NBRC 106145.</title>
        <authorList>
            <person name="Komaki H."/>
            <person name="Tamura T."/>
        </authorList>
    </citation>
    <scope>NUCLEOTIDE SEQUENCE [LARGE SCALE GENOMIC DNA]</scope>
    <source>
        <strain evidence="1 2">NBRC 106145</strain>
    </source>
</reference>
<sequence length="302" mass="33491">MSPSLATPDCIGVRQLLRDHYGMDVLLDALVHVQYRFLYLAEDEADLPDLTTARAGQRNGLCGANAPGVLSMIVGRNYGRIPVRVEWHDAEPPLAGEWEEVVEVPFRPTGTELALTSFDDHHPVRLPGAPSLRARFCGTAMDAAGDEVAMLDVDPSVDRYLLALWPADPAPETVVRQTSDLAGRWHEEARSKPVPDPRIWIGDDVDRYEWDWRDRPLPDRLRALGGDVLVVAEQHRGLLEVFASWPPEMQRDATGWLAGLAPEAAAESDDPLRALVETFGAAEPILREQGRDLVAELVDHYC</sequence>
<dbReference type="Proteomes" id="UP000612282">
    <property type="component" value="Unassembled WGS sequence"/>
</dbReference>
<organism evidence="1 2">
    <name type="scientific">Actinoplanes couchii</name>
    <dbReference type="NCBI Taxonomy" id="403638"/>
    <lineage>
        <taxon>Bacteria</taxon>
        <taxon>Bacillati</taxon>
        <taxon>Actinomycetota</taxon>
        <taxon>Actinomycetes</taxon>
        <taxon>Micromonosporales</taxon>
        <taxon>Micromonosporaceae</taxon>
        <taxon>Actinoplanes</taxon>
    </lineage>
</organism>
<evidence type="ECO:0000313" key="2">
    <source>
        <dbReference type="Proteomes" id="UP000612282"/>
    </source>
</evidence>
<gene>
    <name evidence="1" type="ORF">Aco03nite_051290</name>
</gene>
<keyword evidence="2" id="KW-1185">Reference proteome</keyword>
<comment type="caution">
    <text evidence="1">The sequence shown here is derived from an EMBL/GenBank/DDBJ whole genome shotgun (WGS) entry which is preliminary data.</text>
</comment>
<accession>A0ABQ3XDZ3</accession>